<comment type="caution">
    <text evidence="3">The sequence shown here is derived from an EMBL/GenBank/DDBJ whole genome shotgun (WGS) entry which is preliminary data.</text>
</comment>
<name>A0AAE1PB83_9EUCA</name>
<gene>
    <name evidence="3" type="ORF">Pmani_022833</name>
</gene>
<protein>
    <recommendedName>
        <fullName evidence="2">HTH CENPB-type domain-containing protein</fullName>
    </recommendedName>
</protein>
<dbReference type="SMART" id="SM00674">
    <property type="entry name" value="CENPB"/>
    <property type="match status" value="1"/>
</dbReference>
<evidence type="ECO:0000259" key="2">
    <source>
        <dbReference type="SMART" id="SM00674"/>
    </source>
</evidence>
<keyword evidence="1" id="KW-0238">DNA-binding</keyword>
<organism evidence="3 4">
    <name type="scientific">Petrolisthes manimaculis</name>
    <dbReference type="NCBI Taxonomy" id="1843537"/>
    <lineage>
        <taxon>Eukaryota</taxon>
        <taxon>Metazoa</taxon>
        <taxon>Ecdysozoa</taxon>
        <taxon>Arthropoda</taxon>
        <taxon>Crustacea</taxon>
        <taxon>Multicrustacea</taxon>
        <taxon>Malacostraca</taxon>
        <taxon>Eumalacostraca</taxon>
        <taxon>Eucarida</taxon>
        <taxon>Decapoda</taxon>
        <taxon>Pleocyemata</taxon>
        <taxon>Anomura</taxon>
        <taxon>Galatheoidea</taxon>
        <taxon>Porcellanidae</taxon>
        <taxon>Petrolisthes</taxon>
    </lineage>
</organism>
<dbReference type="EMBL" id="JAWZYT010002303">
    <property type="protein sequence ID" value="KAK4305274.1"/>
    <property type="molecule type" value="Genomic_DNA"/>
</dbReference>
<keyword evidence="4" id="KW-1185">Reference proteome</keyword>
<feature type="domain" description="HTH CENPB-type" evidence="2">
    <location>
        <begin position="51"/>
        <end position="113"/>
    </location>
</feature>
<sequence>MENFYTPDYYYASDDMHLPKAFKMEPDPDGKSQQVAVIMTGKVYKEAGLKNSKHPEVEGLLYDKLCQIGKHKLRDDVRKMAISLAVSVNDKEFNATVEWLDNFMRRFCLSKKKMGFYSTAMLSHGQLHAMTPCSHVLAHWCQLEEVSITNLVNTL</sequence>
<dbReference type="Proteomes" id="UP001292094">
    <property type="component" value="Unassembled WGS sequence"/>
</dbReference>
<reference evidence="3" key="1">
    <citation type="submission" date="2023-11" db="EMBL/GenBank/DDBJ databases">
        <title>Genome assemblies of two species of porcelain crab, Petrolisthes cinctipes and Petrolisthes manimaculis (Anomura: Porcellanidae).</title>
        <authorList>
            <person name="Angst P."/>
        </authorList>
    </citation>
    <scope>NUCLEOTIDE SEQUENCE</scope>
    <source>
        <strain evidence="3">PB745_02</strain>
        <tissue evidence="3">Gill</tissue>
    </source>
</reference>
<dbReference type="AlphaFoldDB" id="A0AAE1PB83"/>
<evidence type="ECO:0000313" key="4">
    <source>
        <dbReference type="Proteomes" id="UP001292094"/>
    </source>
</evidence>
<evidence type="ECO:0000256" key="1">
    <source>
        <dbReference type="ARBA" id="ARBA00023125"/>
    </source>
</evidence>
<evidence type="ECO:0000313" key="3">
    <source>
        <dbReference type="EMBL" id="KAK4305274.1"/>
    </source>
</evidence>
<dbReference type="InterPro" id="IPR006600">
    <property type="entry name" value="HTH_CenpB_DNA-bd_dom"/>
</dbReference>
<accession>A0AAE1PB83</accession>
<proteinExistence type="predicted"/>
<dbReference type="GO" id="GO:0003677">
    <property type="term" value="F:DNA binding"/>
    <property type="evidence" value="ECO:0007669"/>
    <property type="project" value="UniProtKB-KW"/>
</dbReference>